<evidence type="ECO:0000256" key="3">
    <source>
        <dbReference type="SAM" id="MobiDB-lite"/>
    </source>
</evidence>
<reference evidence="7" key="1">
    <citation type="journal article" date="2020" name="Mol. Plant Microbe Interact.">
        <title>Genome Sequence of the Biocontrol Agent Coniothyrium minitans strain Conio (IMI 134523).</title>
        <authorList>
            <person name="Patel D."/>
            <person name="Shittu T.A."/>
            <person name="Baroncelli R."/>
            <person name="Muthumeenakshi S."/>
            <person name="Osborne T.H."/>
            <person name="Janganan T.K."/>
            <person name="Sreenivasaprasad S."/>
        </authorList>
    </citation>
    <scope>NUCLEOTIDE SEQUENCE</scope>
    <source>
        <strain evidence="7">Conio</strain>
    </source>
</reference>
<dbReference type="InterPro" id="IPR036890">
    <property type="entry name" value="HATPase_C_sf"/>
</dbReference>
<name>A0A9P6G550_9PLEO</name>
<dbReference type="InterPro" id="IPR003661">
    <property type="entry name" value="HisK_dim/P_dom"/>
</dbReference>
<evidence type="ECO:0000259" key="4">
    <source>
        <dbReference type="PROSITE" id="PS50109"/>
    </source>
</evidence>
<dbReference type="Pfam" id="PF00512">
    <property type="entry name" value="HisKA"/>
    <property type="match status" value="1"/>
</dbReference>
<dbReference type="EMBL" id="WJXW01000019">
    <property type="protein sequence ID" value="KAF9728683.1"/>
    <property type="molecule type" value="Genomic_DNA"/>
</dbReference>
<dbReference type="PANTHER" id="PTHR43719:SF72">
    <property type="entry name" value="HISTIDINE KINASE_RESPONSE REGULATOR, PUTATIVE (AFU_ORTHOLOGUE AFUA_8G06140)-RELATED"/>
    <property type="match status" value="1"/>
</dbReference>
<feature type="region of interest" description="Disordered" evidence="3">
    <location>
        <begin position="378"/>
        <end position="404"/>
    </location>
</feature>
<dbReference type="CDD" id="cd00082">
    <property type="entry name" value="HisKA"/>
    <property type="match status" value="1"/>
</dbReference>
<dbReference type="SMART" id="SM00388">
    <property type="entry name" value="HisKA"/>
    <property type="match status" value="1"/>
</dbReference>
<evidence type="ECO:0000256" key="1">
    <source>
        <dbReference type="ARBA" id="ARBA00022553"/>
    </source>
</evidence>
<feature type="domain" description="Histidine kinase" evidence="4">
    <location>
        <begin position="581"/>
        <end position="846"/>
    </location>
</feature>
<dbReference type="InterPro" id="IPR011006">
    <property type="entry name" value="CheY-like_superfamily"/>
</dbReference>
<proteinExistence type="predicted"/>
<dbReference type="SUPFAM" id="SSF55874">
    <property type="entry name" value="ATPase domain of HSP90 chaperone/DNA topoisomerase II/histidine kinase"/>
    <property type="match status" value="1"/>
</dbReference>
<keyword evidence="1 2" id="KW-0597">Phosphoprotein</keyword>
<feature type="compositionally biased region" description="Basic and acidic residues" evidence="3">
    <location>
        <begin position="387"/>
        <end position="397"/>
    </location>
</feature>
<organism evidence="7 8">
    <name type="scientific">Paraphaeosphaeria minitans</name>
    <dbReference type="NCBI Taxonomy" id="565426"/>
    <lineage>
        <taxon>Eukaryota</taxon>
        <taxon>Fungi</taxon>
        <taxon>Dikarya</taxon>
        <taxon>Ascomycota</taxon>
        <taxon>Pezizomycotina</taxon>
        <taxon>Dothideomycetes</taxon>
        <taxon>Pleosporomycetidae</taxon>
        <taxon>Pleosporales</taxon>
        <taxon>Massarineae</taxon>
        <taxon>Didymosphaeriaceae</taxon>
        <taxon>Paraphaeosphaeria</taxon>
    </lineage>
</organism>
<dbReference type="Pfam" id="PF02518">
    <property type="entry name" value="HATPase_c"/>
    <property type="match status" value="1"/>
</dbReference>
<keyword evidence="8" id="KW-1185">Reference proteome</keyword>
<evidence type="ECO:0000259" key="5">
    <source>
        <dbReference type="PROSITE" id="PS50110"/>
    </source>
</evidence>
<feature type="compositionally biased region" description="Basic and acidic residues" evidence="3">
    <location>
        <begin position="327"/>
        <end position="337"/>
    </location>
</feature>
<evidence type="ECO:0000313" key="7">
    <source>
        <dbReference type="EMBL" id="KAF9728683.1"/>
    </source>
</evidence>
<dbReference type="Pfam" id="PF00072">
    <property type="entry name" value="Response_reg"/>
    <property type="match status" value="1"/>
</dbReference>
<dbReference type="SMART" id="SM00448">
    <property type="entry name" value="REC"/>
    <property type="match status" value="1"/>
</dbReference>
<protein>
    <submittedName>
        <fullName evidence="7">Hsp90-like protein</fullName>
    </submittedName>
</protein>
<feature type="region of interest" description="Disordered" evidence="3">
    <location>
        <begin position="296"/>
        <end position="337"/>
    </location>
</feature>
<feature type="compositionally biased region" description="Polar residues" evidence="3">
    <location>
        <begin position="1039"/>
        <end position="1049"/>
    </location>
</feature>
<dbReference type="Gene3D" id="3.40.50.2300">
    <property type="match status" value="1"/>
</dbReference>
<dbReference type="Gene3D" id="3.30.565.10">
    <property type="entry name" value="Histidine kinase-like ATPase, C-terminal domain"/>
    <property type="match status" value="1"/>
</dbReference>
<dbReference type="InterPro" id="IPR050956">
    <property type="entry name" value="2C_system_His_kinase"/>
</dbReference>
<dbReference type="InterPro" id="IPR005467">
    <property type="entry name" value="His_kinase_dom"/>
</dbReference>
<dbReference type="InterPro" id="IPR036097">
    <property type="entry name" value="HisK_dim/P_sf"/>
</dbReference>
<dbReference type="InterPro" id="IPR004358">
    <property type="entry name" value="Sig_transdc_His_kin-like_C"/>
</dbReference>
<comment type="caution">
    <text evidence="7">The sequence shown here is derived from an EMBL/GenBank/DDBJ whole genome shotgun (WGS) entry which is preliminary data.</text>
</comment>
<feature type="compositionally biased region" description="Basic and acidic residues" evidence="3">
    <location>
        <begin position="296"/>
        <end position="319"/>
    </location>
</feature>
<sequence length="1212" mass="135020">MTDTNAPRLSADLARAITEHELNKYLQLLRTDTRLQTVNDTPFTYALPEFDPLRDALTTNAELVIARLAVQGAFVVLTDGNFERFLAGGKGQHSSDGDDAQVKDASWLGAIDSDVAIWRSLFQRTLSVNGSLVTPRDKVCNVTSMGDIDPSHQLSSVAGTPHLSFYAGTPIISKHGINIGIVFVVDRSIRKELSSRESHFLTSAAKKCMQLLEFARERDFGDRLTLVNSQLDRFVRSRDVLIQVPKEPRAPKVEIGPRPEKTELQQVRDIARRFHGDSNMVDDLFASKDDLGKDSESTRLLEVEEARDDRLAREDDEHNASAPEGPPDNKEVPEDSKGETTYCNVFRRAAECLQAGLHVDGVMFSDGVIGCHGSVQPVAEPEQELEPEGKHEGERAKNNSTTQAKISGEAMRVYTSAEYQKGVHVDRPAEILGMHTRKRELGPATTTVSESTLGMVDIDEGYLQRLMDRHPEGNVWYFPAEITTSYLVKDDTLCKNDSQEETRRLSSSFPGIKQLIFQPLIDSVSLKRLAGCFIWSMQTWPILTDSVELFALKGFLYIVQAEVSRIDTVTAMKQKETFVSSISHELRTPLHGILGVVQLLGDTSLDHFQKVLTSTIKSCGSTLHETLSSVLSYAKINQFERRQDRYGQRRPPDSPRVLTDRHSMAAGPDRDFAGLYIVNIAMLCEEIVRMLEAGLVFSMSKRPYTIVVILNIRYEDNWCFYTEPGALRRIAANIIGNALKYTPHGSVTVTLTTSEEIGNGTVLNNDGFSGRIVNLTVTDTGKGMSNDFVEHHLFVPFTQEDANTSEGVGLGMSIVKNLVSLLSGEIFVKSNVGKGTEIRVSMPMRRTTEDQDELERPALEFAQDIEYLRSIHLSVVVFGFPGAVRDSVESYLLEWFQCTMLDITDDRNPDVIIIEEGNTEAREAIEKSASRYGHQGVLLSIVMEPPRLGKKMEEIEGYPQCERLPRPLGPHYLSRALISCMNKLKQLRAGNTPAKDGKCQQDEYVKGKENGQKDEGSASEESNQGSSPPDERIQPPRSAPSQSRAQQEEVNPCGEGAWDGQTSNRSSELRILIVDDNDLNRRLLGAFLKKYGCRNIQKAENGAVAVEAVKNHLKCFDIIFMDLSMPVMDGFEATRETRSIEKKRCFSRQTAEAPSPAVIVALTGLASDREVEKPYAAGVDFFLTKPVRFESLEYLLKKYEDGTLWSSDHRSG</sequence>
<dbReference type="Proteomes" id="UP000756921">
    <property type="component" value="Unassembled WGS sequence"/>
</dbReference>
<evidence type="ECO:0000313" key="6">
    <source>
        <dbReference type="EMBL" id="KAF9728332.1"/>
    </source>
</evidence>
<dbReference type="GO" id="GO:0000155">
    <property type="term" value="F:phosphorelay sensor kinase activity"/>
    <property type="evidence" value="ECO:0007669"/>
    <property type="project" value="InterPro"/>
</dbReference>
<dbReference type="EMBL" id="WJXW01000032">
    <property type="protein sequence ID" value="KAF9728332.1"/>
    <property type="molecule type" value="Genomic_DNA"/>
</dbReference>
<feature type="domain" description="Response regulatory" evidence="5">
    <location>
        <begin position="1070"/>
        <end position="1200"/>
    </location>
</feature>
<dbReference type="InterPro" id="IPR001789">
    <property type="entry name" value="Sig_transdc_resp-reg_receiver"/>
</dbReference>
<dbReference type="InterPro" id="IPR003594">
    <property type="entry name" value="HATPase_dom"/>
</dbReference>
<dbReference type="PROSITE" id="PS50110">
    <property type="entry name" value="RESPONSE_REGULATORY"/>
    <property type="match status" value="1"/>
</dbReference>
<dbReference type="PROSITE" id="PS50109">
    <property type="entry name" value="HIS_KIN"/>
    <property type="match status" value="1"/>
</dbReference>
<accession>A0A9P6G550</accession>
<gene>
    <name evidence="7" type="ORF">PMIN01_13511</name>
    <name evidence="6" type="ORF">PMIN01_13677</name>
</gene>
<dbReference type="SMART" id="SM00387">
    <property type="entry name" value="HATPase_c"/>
    <property type="match status" value="1"/>
</dbReference>
<dbReference type="PRINTS" id="PR00344">
    <property type="entry name" value="BCTRLSENSOR"/>
</dbReference>
<dbReference type="PANTHER" id="PTHR43719">
    <property type="entry name" value="TWO-COMPONENT HISTIDINE KINASE"/>
    <property type="match status" value="1"/>
</dbReference>
<feature type="compositionally biased region" description="Basic and acidic residues" evidence="3">
    <location>
        <begin position="995"/>
        <end position="1016"/>
    </location>
</feature>
<evidence type="ECO:0000256" key="2">
    <source>
        <dbReference type="PROSITE-ProRule" id="PRU00169"/>
    </source>
</evidence>
<feature type="modified residue" description="4-aspartylphosphate" evidence="2">
    <location>
        <position position="1122"/>
    </location>
</feature>
<dbReference type="SUPFAM" id="SSF47384">
    <property type="entry name" value="Homodimeric domain of signal transducing histidine kinase"/>
    <property type="match status" value="1"/>
</dbReference>
<dbReference type="OrthoDB" id="60033at2759"/>
<dbReference type="Gene3D" id="1.10.287.130">
    <property type="match status" value="1"/>
</dbReference>
<dbReference type="SUPFAM" id="SSF52172">
    <property type="entry name" value="CheY-like"/>
    <property type="match status" value="1"/>
</dbReference>
<dbReference type="AlphaFoldDB" id="A0A9P6G550"/>
<feature type="region of interest" description="Disordered" evidence="3">
    <location>
        <begin position="990"/>
        <end position="1062"/>
    </location>
</feature>
<dbReference type="CDD" id="cd17546">
    <property type="entry name" value="REC_hyHK_CKI1_RcsC-like"/>
    <property type="match status" value="1"/>
</dbReference>
<evidence type="ECO:0000313" key="8">
    <source>
        <dbReference type="Proteomes" id="UP000756921"/>
    </source>
</evidence>